<evidence type="ECO:0000313" key="4">
    <source>
        <dbReference type="Proteomes" id="UP000041254"/>
    </source>
</evidence>
<dbReference type="SUPFAM" id="SSF47592">
    <property type="entry name" value="SWIB/MDM2 domain"/>
    <property type="match status" value="1"/>
</dbReference>
<dbReference type="VEuPathDB" id="CryptoDB:Vbra_17369"/>
<dbReference type="Gene3D" id="1.10.245.10">
    <property type="entry name" value="SWIB/MDM2 domain"/>
    <property type="match status" value="1"/>
</dbReference>
<dbReference type="InterPro" id="IPR036885">
    <property type="entry name" value="SWIB_MDM2_dom_sf"/>
</dbReference>
<dbReference type="EMBL" id="CDMY01000613">
    <property type="protein sequence ID" value="CEM26358.1"/>
    <property type="molecule type" value="Genomic_DNA"/>
</dbReference>
<feature type="region of interest" description="Disordered" evidence="1">
    <location>
        <begin position="1"/>
        <end position="21"/>
    </location>
</feature>
<proteinExistence type="predicted"/>
<dbReference type="InParanoid" id="A0A0G4GBY8"/>
<dbReference type="SMART" id="SM00151">
    <property type="entry name" value="SWIB"/>
    <property type="match status" value="1"/>
</dbReference>
<feature type="compositionally biased region" description="Polar residues" evidence="1">
    <location>
        <begin position="171"/>
        <end position="180"/>
    </location>
</feature>
<organism evidence="3 4">
    <name type="scientific">Vitrella brassicaformis (strain CCMP3155)</name>
    <dbReference type="NCBI Taxonomy" id="1169540"/>
    <lineage>
        <taxon>Eukaryota</taxon>
        <taxon>Sar</taxon>
        <taxon>Alveolata</taxon>
        <taxon>Colpodellida</taxon>
        <taxon>Vitrellaceae</taxon>
        <taxon>Vitrella</taxon>
    </lineage>
</organism>
<dbReference type="Gene3D" id="1.10.150.50">
    <property type="entry name" value="Transcription Factor, Ets-1"/>
    <property type="match status" value="1"/>
</dbReference>
<dbReference type="InterPro" id="IPR013761">
    <property type="entry name" value="SAM/pointed_sf"/>
</dbReference>
<dbReference type="CDD" id="cd09487">
    <property type="entry name" value="SAM_superfamily"/>
    <property type="match status" value="1"/>
</dbReference>
<feature type="domain" description="DM2" evidence="2">
    <location>
        <begin position="24"/>
        <end position="110"/>
    </location>
</feature>
<dbReference type="InterPro" id="IPR003121">
    <property type="entry name" value="SWIB_MDM2_domain"/>
</dbReference>
<dbReference type="Proteomes" id="UP000041254">
    <property type="component" value="Unassembled WGS sequence"/>
</dbReference>
<feature type="compositionally biased region" description="Basic residues" evidence="1">
    <location>
        <begin position="1"/>
        <end position="15"/>
    </location>
</feature>
<protein>
    <recommendedName>
        <fullName evidence="2">DM2 domain-containing protein</fullName>
    </recommendedName>
</protein>
<dbReference type="SUPFAM" id="SSF47769">
    <property type="entry name" value="SAM/Pointed domain"/>
    <property type="match status" value="1"/>
</dbReference>
<gene>
    <name evidence="3" type="ORF">Vbra_17369</name>
</gene>
<dbReference type="OrthoDB" id="10251073at2759"/>
<sequence length="428" mass="45919">MVQKKRRRRRRRVSAKKREAGRTSIQKPILLSAPLRAFLRCEERLSRPEVVKRLWQYVKDRRLVDPANGRVAVCDEPLRSLLNVPSFCIAGGSDEAIPHVNTVLQPHLLYHGSTEDGTGQEDDSHLDSPDEDESSGASSGSDEPDSNGDGRDGGGGVGEDQASSAALAPHEQQQQHQPTDTALPKKRPVKERADGAKRHKAGPSSAPALPPPPLPPAVIDGRVALESITPSSVTLHVKAALTARLGSLWCHDRLRVQATAASTEEGSGCCVTTEVDVSGLRREGRGGAGVLVCEGRGRLEGLHADKGSTLRAEAVVFQGKEGNDGQERISIGQEIYLPPRTGLEVWSTGQVASMLRLGMDLPELAAACERFGVDGKTFSRFNEHDLRGLGLTAPFLIARVLDRLNELTNPSNGAGGRMAAPVVKKEDS</sequence>
<dbReference type="CDD" id="cd10567">
    <property type="entry name" value="SWIB-MDM2_like"/>
    <property type="match status" value="1"/>
</dbReference>
<keyword evidence="4" id="KW-1185">Reference proteome</keyword>
<dbReference type="InterPro" id="IPR019835">
    <property type="entry name" value="SWIB_domain"/>
</dbReference>
<evidence type="ECO:0000256" key="1">
    <source>
        <dbReference type="SAM" id="MobiDB-lite"/>
    </source>
</evidence>
<dbReference type="AlphaFoldDB" id="A0A0G4GBY8"/>
<dbReference type="PANTHER" id="PTHR13844">
    <property type="entry name" value="SWI/SNF-RELATED MATRIX-ASSOCIATED ACTIN-DEPENDENT REGULATOR OF CHROMATIN SUBFAMILY D"/>
    <property type="match status" value="1"/>
</dbReference>
<feature type="region of interest" description="Disordered" evidence="1">
    <location>
        <begin position="110"/>
        <end position="215"/>
    </location>
</feature>
<dbReference type="STRING" id="1169540.A0A0G4GBY8"/>
<reference evidence="3 4" key="1">
    <citation type="submission" date="2014-11" db="EMBL/GenBank/DDBJ databases">
        <authorList>
            <person name="Zhu J."/>
            <person name="Qi W."/>
            <person name="Song R."/>
        </authorList>
    </citation>
    <scope>NUCLEOTIDE SEQUENCE [LARGE SCALE GENOMIC DNA]</scope>
</reference>
<feature type="region of interest" description="Disordered" evidence="1">
    <location>
        <begin position="409"/>
        <end position="428"/>
    </location>
</feature>
<dbReference type="Pfam" id="PF02201">
    <property type="entry name" value="SWIB"/>
    <property type="match status" value="1"/>
</dbReference>
<accession>A0A0G4GBY8</accession>
<dbReference type="PROSITE" id="PS51925">
    <property type="entry name" value="SWIB_MDM2"/>
    <property type="match status" value="1"/>
</dbReference>
<name>A0A0G4GBY8_VITBC</name>
<evidence type="ECO:0000259" key="2">
    <source>
        <dbReference type="PROSITE" id="PS51925"/>
    </source>
</evidence>
<evidence type="ECO:0000313" key="3">
    <source>
        <dbReference type="EMBL" id="CEM26358.1"/>
    </source>
</evidence>